<feature type="domain" description="Ig-like" evidence="8">
    <location>
        <begin position="265"/>
        <end position="358"/>
    </location>
</feature>
<dbReference type="SMART" id="SM00409">
    <property type="entry name" value="IG"/>
    <property type="match status" value="2"/>
</dbReference>
<keyword evidence="5" id="KW-0393">Immunoglobulin domain</keyword>
<feature type="domain" description="Ig-like" evidence="8">
    <location>
        <begin position="85"/>
        <end position="166"/>
    </location>
</feature>
<dbReference type="Pfam" id="PF13927">
    <property type="entry name" value="Ig_3"/>
    <property type="match status" value="1"/>
</dbReference>
<dbReference type="Gene3D" id="2.60.40.10">
    <property type="entry name" value="Immunoglobulins"/>
    <property type="match status" value="2"/>
</dbReference>
<feature type="region of interest" description="Disordered" evidence="6">
    <location>
        <begin position="458"/>
        <end position="478"/>
    </location>
</feature>
<dbReference type="InterPro" id="IPR007110">
    <property type="entry name" value="Ig-like_dom"/>
</dbReference>
<dbReference type="Proteomes" id="UP000770717">
    <property type="component" value="Unassembled WGS sequence"/>
</dbReference>
<dbReference type="InterPro" id="IPR051275">
    <property type="entry name" value="Cell_adhesion_signaling"/>
</dbReference>
<feature type="transmembrane region" description="Helical" evidence="7">
    <location>
        <begin position="363"/>
        <end position="388"/>
    </location>
</feature>
<evidence type="ECO:0000256" key="7">
    <source>
        <dbReference type="SAM" id="Phobius"/>
    </source>
</evidence>
<name>A0A8J6FJ14_ELECQ</name>
<keyword evidence="3" id="KW-1015">Disulfide bond</keyword>
<feature type="compositionally biased region" description="Acidic residues" evidence="6">
    <location>
        <begin position="465"/>
        <end position="478"/>
    </location>
</feature>
<evidence type="ECO:0000259" key="8">
    <source>
        <dbReference type="PROSITE" id="PS50835"/>
    </source>
</evidence>
<dbReference type="SMART" id="SM00408">
    <property type="entry name" value="IGc2"/>
    <property type="match status" value="2"/>
</dbReference>
<dbReference type="GO" id="GO:0005911">
    <property type="term" value="C:cell-cell junction"/>
    <property type="evidence" value="ECO:0007669"/>
    <property type="project" value="TreeGrafter"/>
</dbReference>
<dbReference type="PROSITE" id="PS50835">
    <property type="entry name" value="IG_LIKE"/>
    <property type="match status" value="3"/>
</dbReference>
<keyword evidence="7" id="KW-1133">Transmembrane helix</keyword>
<evidence type="ECO:0000256" key="4">
    <source>
        <dbReference type="ARBA" id="ARBA00023180"/>
    </source>
</evidence>
<dbReference type="SUPFAM" id="SSF48726">
    <property type="entry name" value="Immunoglobulin"/>
    <property type="match status" value="3"/>
</dbReference>
<evidence type="ECO:0000313" key="10">
    <source>
        <dbReference type="Proteomes" id="UP000770717"/>
    </source>
</evidence>
<reference evidence="9" key="1">
    <citation type="thesis" date="2020" institute="ProQuest LLC" country="789 East Eisenhower Parkway, Ann Arbor, MI, USA">
        <title>Comparative Genomics and Chromosome Evolution.</title>
        <authorList>
            <person name="Mudd A.B."/>
        </authorList>
    </citation>
    <scope>NUCLEOTIDE SEQUENCE</scope>
    <source>
        <strain evidence="9">HN-11 Male</strain>
        <tissue evidence="9">Kidney and liver</tissue>
    </source>
</reference>
<evidence type="ECO:0000256" key="1">
    <source>
        <dbReference type="ARBA" id="ARBA00004479"/>
    </source>
</evidence>
<comment type="subcellular location">
    <subcellularLocation>
        <location evidence="1">Membrane</location>
        <topology evidence="1">Single-pass type I membrane protein</topology>
    </subcellularLocation>
</comment>
<evidence type="ECO:0000256" key="5">
    <source>
        <dbReference type="ARBA" id="ARBA00023319"/>
    </source>
</evidence>
<comment type="caution">
    <text evidence="9">The sequence shown here is derived from an EMBL/GenBank/DDBJ whole genome shotgun (WGS) entry which is preliminary data.</text>
</comment>
<feature type="domain" description="Ig-like" evidence="8">
    <location>
        <begin position="177"/>
        <end position="259"/>
    </location>
</feature>
<dbReference type="InterPro" id="IPR003598">
    <property type="entry name" value="Ig_sub2"/>
</dbReference>
<dbReference type="OrthoDB" id="9043395at2759"/>
<accession>A0A8J6FJ14</accession>
<protein>
    <recommendedName>
        <fullName evidence="8">Ig-like domain-containing protein</fullName>
    </recommendedName>
</protein>
<dbReference type="InterPro" id="IPR036179">
    <property type="entry name" value="Ig-like_dom_sf"/>
</dbReference>
<proteinExistence type="predicted"/>
<dbReference type="GO" id="GO:0007416">
    <property type="term" value="P:synapse assembly"/>
    <property type="evidence" value="ECO:0007669"/>
    <property type="project" value="TreeGrafter"/>
</dbReference>
<dbReference type="InterPro" id="IPR013783">
    <property type="entry name" value="Ig-like_fold"/>
</dbReference>
<gene>
    <name evidence="9" type="ORF">GDO78_007545</name>
</gene>
<dbReference type="GO" id="GO:0005886">
    <property type="term" value="C:plasma membrane"/>
    <property type="evidence" value="ECO:0007669"/>
    <property type="project" value="TreeGrafter"/>
</dbReference>
<dbReference type="AlphaFoldDB" id="A0A8J6FJ14"/>
<dbReference type="EMBL" id="WNTK01000003">
    <property type="protein sequence ID" value="KAG9487810.1"/>
    <property type="molecule type" value="Genomic_DNA"/>
</dbReference>
<dbReference type="GO" id="GO:0098609">
    <property type="term" value="P:cell-cell adhesion"/>
    <property type="evidence" value="ECO:0007669"/>
    <property type="project" value="TreeGrafter"/>
</dbReference>
<keyword evidence="4" id="KW-0325">Glycoprotein</keyword>
<dbReference type="PANTHER" id="PTHR11640">
    <property type="entry name" value="NEPHRIN"/>
    <property type="match status" value="1"/>
</dbReference>
<evidence type="ECO:0000313" key="9">
    <source>
        <dbReference type="EMBL" id="KAG9487810.1"/>
    </source>
</evidence>
<sequence>MAENGKNVTWFMEEPKQEILSCDKDSSLNAKYLRLNGSFLVVTDLHVEDEGLYGCKGCSETESTPAQIQLKISSGPHNITFLISPTKTLPNGTLYTSSGSNVTFSCFSNSIPEPTNKIVFNAGGEAEVFDSINANSLFFSLHHIASNYLGNYTCSVVNPLSNKALSSTLQLLVYRAPDSPMQCSATHTGVPSGLSLTCFWLGGYPSPLLQWEQNGNILSNGTSDTLVVTVNGSHYGDGQKLTCRGKHLVTNEEKTCEVHLGYPMPWSQGMRTCLKGQNVTLSCSVSGANPPAVITWLRNLSNPNVAIHSGTKYQIAQSGNVSYLTIVNCSKEDDEGSYICMTENGVATKDLYIQLDVTTPHNIVGLVSAILILFLVVVALITGVILYCDPHLYIKAIRRGESEALVLIESEEEDEMQQVADSVVSTQYTGSETRSPDAANGNIYKHQVLFHNPPDHISSDLLSEVSEETEGENLEEEL</sequence>
<keyword evidence="2 7" id="KW-0472">Membrane</keyword>
<keyword evidence="10" id="KW-1185">Reference proteome</keyword>
<dbReference type="InterPro" id="IPR003599">
    <property type="entry name" value="Ig_sub"/>
</dbReference>
<keyword evidence="7" id="KW-0812">Transmembrane</keyword>
<organism evidence="9 10">
    <name type="scientific">Eleutherodactylus coqui</name>
    <name type="common">Puerto Rican coqui</name>
    <dbReference type="NCBI Taxonomy" id="57060"/>
    <lineage>
        <taxon>Eukaryota</taxon>
        <taxon>Metazoa</taxon>
        <taxon>Chordata</taxon>
        <taxon>Craniata</taxon>
        <taxon>Vertebrata</taxon>
        <taxon>Euteleostomi</taxon>
        <taxon>Amphibia</taxon>
        <taxon>Batrachia</taxon>
        <taxon>Anura</taxon>
        <taxon>Neobatrachia</taxon>
        <taxon>Hyloidea</taxon>
        <taxon>Eleutherodactylidae</taxon>
        <taxon>Eleutherodactylinae</taxon>
        <taxon>Eleutherodactylus</taxon>
        <taxon>Eleutherodactylus</taxon>
    </lineage>
</organism>
<dbReference type="GO" id="GO:0050839">
    <property type="term" value="F:cell adhesion molecule binding"/>
    <property type="evidence" value="ECO:0007669"/>
    <property type="project" value="TreeGrafter"/>
</dbReference>
<dbReference type="PANTHER" id="PTHR11640:SF157">
    <property type="entry name" value="V-SET AND IMMUNOGLOBULIN DOMAIN-CONTAINING PROTEIN 10"/>
    <property type="match status" value="1"/>
</dbReference>
<evidence type="ECO:0000256" key="2">
    <source>
        <dbReference type="ARBA" id="ARBA00023136"/>
    </source>
</evidence>
<evidence type="ECO:0000256" key="3">
    <source>
        <dbReference type="ARBA" id="ARBA00023157"/>
    </source>
</evidence>
<evidence type="ECO:0000256" key="6">
    <source>
        <dbReference type="SAM" id="MobiDB-lite"/>
    </source>
</evidence>